<dbReference type="GO" id="GO:0008233">
    <property type="term" value="F:peptidase activity"/>
    <property type="evidence" value="ECO:0007669"/>
    <property type="project" value="UniProtKB-KW"/>
</dbReference>
<evidence type="ECO:0000313" key="4">
    <source>
        <dbReference type="Proteomes" id="UP000322025"/>
    </source>
</evidence>
<dbReference type="RefSeq" id="WP_150311079.1">
    <property type="nucleotide sequence ID" value="NZ_VMSO01000012.1"/>
</dbReference>
<feature type="signal peptide" evidence="1">
    <location>
        <begin position="1"/>
        <end position="21"/>
    </location>
</feature>
<feature type="chain" id="PRO_5038415483" evidence="1">
    <location>
        <begin position="22"/>
        <end position="139"/>
    </location>
</feature>
<dbReference type="Proteomes" id="UP000322025">
    <property type="component" value="Unassembled WGS sequence"/>
</dbReference>
<dbReference type="PROSITE" id="PS51257">
    <property type="entry name" value="PROKAR_LIPOPROTEIN"/>
    <property type="match status" value="1"/>
</dbReference>
<dbReference type="OrthoDB" id="422698at2"/>
<reference evidence="3" key="1">
    <citation type="submission" date="2019-07" db="EMBL/GenBank/DDBJ databases">
        <authorList>
            <person name="Wongkuna S."/>
            <person name="Scaria J."/>
        </authorList>
    </citation>
    <scope>NUCLEOTIDE SEQUENCE [LARGE SCALE GENOMIC DNA]</scope>
    <source>
        <strain evidence="3">SW178</strain>
    </source>
</reference>
<gene>
    <name evidence="3" type="ORF">FNY66_10225</name>
</gene>
<name>A0A5M9I0N7_9FIRM</name>
<comment type="caution">
    <text evidence="3">The sequence shown here is derived from an EMBL/GenBank/DDBJ whole genome shotgun (WGS) entry which is preliminary data.</text>
</comment>
<sequence>MKRLIVSCAACVLPLFLAAAASGCVTRHTETDKLKDLEFTVIDREDEPEELSAMIEEEKEHPFQMIYADQGELYIAEGYGEQPTTGYSVAVKELYETEDAVRIRTNLLGPEKGEDIKEIATFPYVVVQLEYIEKDVVFD</sequence>
<keyword evidence="3" id="KW-0645">Protease</keyword>
<keyword evidence="3" id="KW-0378">Hydrolase</keyword>
<dbReference type="EMBL" id="VMSO01000012">
    <property type="protein sequence ID" value="KAA8501111.1"/>
    <property type="molecule type" value="Genomic_DNA"/>
</dbReference>
<accession>A0A5M9I0N7</accession>
<evidence type="ECO:0000259" key="2">
    <source>
        <dbReference type="Pfam" id="PF14343"/>
    </source>
</evidence>
<evidence type="ECO:0000313" key="3">
    <source>
        <dbReference type="EMBL" id="KAA8501111.1"/>
    </source>
</evidence>
<organism evidence="3 4">
    <name type="scientific">Mediterraneibacter catenae</name>
    <dbReference type="NCBI Taxonomy" id="2594882"/>
    <lineage>
        <taxon>Bacteria</taxon>
        <taxon>Bacillati</taxon>
        <taxon>Bacillota</taxon>
        <taxon>Clostridia</taxon>
        <taxon>Lachnospirales</taxon>
        <taxon>Lachnospiraceae</taxon>
        <taxon>Mediterraneibacter</taxon>
    </lineage>
</organism>
<dbReference type="InterPro" id="IPR025748">
    <property type="entry name" value="PrcB_C_dom"/>
</dbReference>
<keyword evidence="1" id="KW-0732">Signal</keyword>
<proteinExistence type="predicted"/>
<evidence type="ECO:0000256" key="1">
    <source>
        <dbReference type="SAM" id="SignalP"/>
    </source>
</evidence>
<dbReference type="GO" id="GO:0006508">
    <property type="term" value="P:proteolysis"/>
    <property type="evidence" value="ECO:0007669"/>
    <property type="project" value="UniProtKB-KW"/>
</dbReference>
<dbReference type="AlphaFoldDB" id="A0A5M9I0N7"/>
<dbReference type="Pfam" id="PF14343">
    <property type="entry name" value="PrcB_C"/>
    <property type="match status" value="1"/>
</dbReference>
<protein>
    <submittedName>
        <fullName evidence="3">Protease complex subunit PrcB family protein</fullName>
    </submittedName>
</protein>
<keyword evidence="4" id="KW-1185">Reference proteome</keyword>
<feature type="domain" description="PrcB C-terminal" evidence="2">
    <location>
        <begin position="73"/>
        <end position="130"/>
    </location>
</feature>